<dbReference type="AlphaFoldDB" id="A0A4R7VUR3"/>
<protein>
    <submittedName>
        <fullName evidence="1">Uncharacterized protein</fullName>
    </submittedName>
</protein>
<evidence type="ECO:0000313" key="1">
    <source>
        <dbReference type="EMBL" id="TDV53723.1"/>
    </source>
</evidence>
<keyword evidence="2" id="KW-1185">Reference proteome</keyword>
<dbReference type="EMBL" id="SOCP01000004">
    <property type="protein sequence ID" value="TDV53723.1"/>
    <property type="molecule type" value="Genomic_DNA"/>
</dbReference>
<sequence>MDRRGFLRVAGTAVASGCLPASTEAAGATEPPQWHRYWRECLTGPETHPLVPNVSHAGYRYGERPLPTSPIGVGVTSLGARGVGHLPASEPRKFRESQRVLVDVAQYRVPLKAGAEPAVYPTNPYEAQLRHRLRGTR</sequence>
<evidence type="ECO:0000313" key="2">
    <source>
        <dbReference type="Proteomes" id="UP000294927"/>
    </source>
</evidence>
<organism evidence="1 2">
    <name type="scientific">Actinophytocola oryzae</name>
    <dbReference type="NCBI Taxonomy" id="502181"/>
    <lineage>
        <taxon>Bacteria</taxon>
        <taxon>Bacillati</taxon>
        <taxon>Actinomycetota</taxon>
        <taxon>Actinomycetes</taxon>
        <taxon>Pseudonocardiales</taxon>
        <taxon>Pseudonocardiaceae</taxon>
    </lineage>
</organism>
<comment type="caution">
    <text evidence="1">The sequence shown here is derived from an EMBL/GenBank/DDBJ whole genome shotgun (WGS) entry which is preliminary data.</text>
</comment>
<name>A0A4R7VUR3_9PSEU</name>
<gene>
    <name evidence="1" type="ORF">CLV71_104191</name>
</gene>
<dbReference type="Proteomes" id="UP000294927">
    <property type="component" value="Unassembled WGS sequence"/>
</dbReference>
<proteinExistence type="predicted"/>
<reference evidence="1 2" key="1">
    <citation type="submission" date="2019-03" db="EMBL/GenBank/DDBJ databases">
        <title>Genomic Encyclopedia of Archaeal and Bacterial Type Strains, Phase II (KMG-II): from individual species to whole genera.</title>
        <authorList>
            <person name="Goeker M."/>
        </authorList>
    </citation>
    <scope>NUCLEOTIDE SEQUENCE [LARGE SCALE GENOMIC DNA]</scope>
    <source>
        <strain evidence="1 2">DSM 45499</strain>
    </source>
</reference>
<accession>A0A4R7VUR3</accession>